<evidence type="ECO:0000256" key="1">
    <source>
        <dbReference type="SAM" id="SignalP"/>
    </source>
</evidence>
<dbReference type="Proteomes" id="UP000028524">
    <property type="component" value="Unassembled WGS sequence"/>
</dbReference>
<dbReference type="OMA" id="RENYYHI"/>
<dbReference type="EMBL" id="KL660107">
    <property type="protein sequence ID" value="KFA67795.1"/>
    <property type="molecule type" value="Genomic_DNA"/>
</dbReference>
<dbReference type="GO" id="GO:0004174">
    <property type="term" value="F:electron-transferring-flavoprotein dehydrogenase activity"/>
    <property type="evidence" value="ECO:0007669"/>
    <property type="project" value="TreeGrafter"/>
</dbReference>
<dbReference type="InterPro" id="IPR036188">
    <property type="entry name" value="FAD/NAD-bd_sf"/>
</dbReference>
<dbReference type="PANTHER" id="PTHR43735:SF5">
    <property type="entry name" value="FAD_NAD(P)-BINDING DOMAIN-CONTAINING PROTEIN"/>
    <property type="match status" value="1"/>
</dbReference>
<keyword evidence="1" id="KW-0732">Signal</keyword>
<dbReference type="GO" id="GO:0005737">
    <property type="term" value="C:cytoplasm"/>
    <property type="evidence" value="ECO:0007669"/>
    <property type="project" value="TreeGrafter"/>
</dbReference>
<keyword evidence="4" id="KW-1185">Reference proteome</keyword>
<proteinExistence type="predicted"/>
<feature type="domain" description="FAD/NAD(P)-binding" evidence="2">
    <location>
        <begin position="50"/>
        <end position="333"/>
    </location>
</feature>
<dbReference type="AlphaFoldDB" id="A0A084QV10"/>
<reference evidence="3 4" key="1">
    <citation type="journal article" date="2014" name="BMC Genomics">
        <title>Comparative genome sequencing reveals chemotype-specific gene clusters in the toxigenic black mold Stachybotrys.</title>
        <authorList>
            <person name="Semeiks J."/>
            <person name="Borek D."/>
            <person name="Otwinowski Z."/>
            <person name="Grishin N.V."/>
        </authorList>
    </citation>
    <scope>NUCLEOTIDE SEQUENCE [LARGE SCALE GENOMIC DNA]</scope>
    <source>
        <strain evidence="3 4">IBT 40285</strain>
    </source>
</reference>
<evidence type="ECO:0000313" key="3">
    <source>
        <dbReference type="EMBL" id="KFA67795.1"/>
    </source>
</evidence>
<dbReference type="OrthoDB" id="202203at2759"/>
<dbReference type="HOGENOM" id="CLU_019845_0_0_1"/>
<dbReference type="Pfam" id="PF07992">
    <property type="entry name" value="Pyr_redox_2"/>
    <property type="match status" value="1"/>
</dbReference>
<protein>
    <recommendedName>
        <fullName evidence="2">FAD/NAD(P)-binding domain-containing protein</fullName>
    </recommendedName>
</protein>
<dbReference type="Gene3D" id="3.50.50.100">
    <property type="match status" value="1"/>
</dbReference>
<dbReference type="GO" id="GO:0050660">
    <property type="term" value="F:flavin adenine dinucleotide binding"/>
    <property type="evidence" value="ECO:0007669"/>
    <property type="project" value="TreeGrafter"/>
</dbReference>
<accession>A0A084QV10</accession>
<dbReference type="SUPFAM" id="SSF51905">
    <property type="entry name" value="FAD/NAD(P)-binding domain"/>
    <property type="match status" value="1"/>
</dbReference>
<dbReference type="InParanoid" id="A0A084QV10"/>
<dbReference type="PANTHER" id="PTHR43735">
    <property type="entry name" value="APOPTOSIS-INDUCING FACTOR 1"/>
    <property type="match status" value="1"/>
</dbReference>
<dbReference type="STRING" id="1283841.A0A084QV10"/>
<dbReference type="InterPro" id="IPR023753">
    <property type="entry name" value="FAD/NAD-binding_dom"/>
</dbReference>
<dbReference type="PRINTS" id="PR00469">
    <property type="entry name" value="PNDRDTASEII"/>
</dbReference>
<feature type="signal peptide" evidence="1">
    <location>
        <begin position="1"/>
        <end position="23"/>
    </location>
</feature>
<gene>
    <name evidence="3" type="ORF">S40285_04510</name>
</gene>
<dbReference type="PRINTS" id="PR00368">
    <property type="entry name" value="FADPNR"/>
</dbReference>
<name>A0A084QV10_STAC4</name>
<evidence type="ECO:0000259" key="2">
    <source>
        <dbReference type="Pfam" id="PF07992"/>
    </source>
</evidence>
<organism evidence="3 4">
    <name type="scientific">Stachybotrys chlorohalonatus (strain IBT 40285)</name>
    <dbReference type="NCBI Taxonomy" id="1283841"/>
    <lineage>
        <taxon>Eukaryota</taxon>
        <taxon>Fungi</taxon>
        <taxon>Dikarya</taxon>
        <taxon>Ascomycota</taxon>
        <taxon>Pezizomycotina</taxon>
        <taxon>Sordariomycetes</taxon>
        <taxon>Hypocreomycetidae</taxon>
        <taxon>Hypocreales</taxon>
        <taxon>Stachybotryaceae</taxon>
        <taxon>Stachybotrys</taxon>
    </lineage>
</organism>
<sequence length="438" mass="47706">MLDKPLLYLRLFFWALRILAGDAQRSLKAAWTRRQALLLGSSAPESRDRNIVIVGANFAGYHAAKLLSTALSPHSRYRVVVIEPNSHFQFTWVLPRFCVAPGHEDKAFVPYGGNVAGAPEGALRWVRDRVVEVTRTGVRLRDSDEEIPYEYLVIATGAQVKEGLPTRVNAEDKREGMKLLQAMQARIEAATRIVVVGGGAAGVELATDAQCKYPDKKVTLIHSRGALMHRFGKGLQEASLAAMEKLGGEVILNERVVGEDASAGTVTLQSGRVIECDCFINATGQKPASDVLAKLAPGAISSTGHIKVKPTLQLDDDTLPNIYVCGDVADTNVPNPNSRSATRQASIVADNLLLEARGKPPRYTYEPGWSEGGILLTLGLHEGMIHYGDGKTELNRPYKEGHEELMAARAWTGLGEKPYEDPYMKVAEDVESQIKSVA</sequence>
<evidence type="ECO:0000313" key="4">
    <source>
        <dbReference type="Proteomes" id="UP000028524"/>
    </source>
</evidence>
<feature type="chain" id="PRO_5001779854" description="FAD/NAD(P)-binding domain-containing protein" evidence="1">
    <location>
        <begin position="24"/>
        <end position="438"/>
    </location>
</feature>